<evidence type="ECO:0000313" key="2">
    <source>
        <dbReference type="Proteomes" id="UP000249061"/>
    </source>
</evidence>
<name>A0A2W5VLA9_9BACT</name>
<sequence length="88" mass="9086">MVTVELPAALRAFADGQSRVKVAADTVGLALEALCARHTALRAKLFTDAGSLKRSIGVFFDDEDVRDAPGTTLAARSVIVLVAAMAGG</sequence>
<dbReference type="InterPro" id="IPR012675">
    <property type="entry name" value="Beta-grasp_dom_sf"/>
</dbReference>
<dbReference type="Gene3D" id="3.10.20.30">
    <property type="match status" value="1"/>
</dbReference>
<reference evidence="1 2" key="1">
    <citation type="submission" date="2017-08" db="EMBL/GenBank/DDBJ databases">
        <title>Infants hospitalized years apart are colonized by the same room-sourced microbial strains.</title>
        <authorList>
            <person name="Brooks B."/>
            <person name="Olm M.R."/>
            <person name="Firek B.A."/>
            <person name="Baker R."/>
            <person name="Thomas B.C."/>
            <person name="Morowitz M.J."/>
            <person name="Banfield J.F."/>
        </authorList>
    </citation>
    <scope>NUCLEOTIDE SEQUENCE [LARGE SCALE GENOMIC DNA]</scope>
    <source>
        <strain evidence="1">S2_003_000_R2_14</strain>
    </source>
</reference>
<dbReference type="InterPro" id="IPR052045">
    <property type="entry name" value="Sulfur_Carrier/Prot_Modifier"/>
</dbReference>
<accession>A0A2W5VLA9</accession>
<dbReference type="AlphaFoldDB" id="A0A2W5VLA9"/>
<dbReference type="InterPro" id="IPR003749">
    <property type="entry name" value="ThiS/MoaD-like"/>
</dbReference>
<gene>
    <name evidence="1" type="ORF">DI536_05665</name>
</gene>
<organism evidence="1 2">
    <name type="scientific">Archangium gephyra</name>
    <dbReference type="NCBI Taxonomy" id="48"/>
    <lineage>
        <taxon>Bacteria</taxon>
        <taxon>Pseudomonadati</taxon>
        <taxon>Myxococcota</taxon>
        <taxon>Myxococcia</taxon>
        <taxon>Myxococcales</taxon>
        <taxon>Cystobacterineae</taxon>
        <taxon>Archangiaceae</taxon>
        <taxon>Archangium</taxon>
    </lineage>
</organism>
<dbReference type="PANTHER" id="PTHR38031:SF1">
    <property type="entry name" value="SULFUR CARRIER PROTEIN CYSO"/>
    <property type="match status" value="1"/>
</dbReference>
<dbReference type="PANTHER" id="PTHR38031">
    <property type="entry name" value="SULFUR CARRIER PROTEIN SLR0821-RELATED"/>
    <property type="match status" value="1"/>
</dbReference>
<proteinExistence type="predicted"/>
<dbReference type="Proteomes" id="UP000249061">
    <property type="component" value="Unassembled WGS sequence"/>
</dbReference>
<comment type="caution">
    <text evidence="1">The sequence shown here is derived from an EMBL/GenBank/DDBJ whole genome shotgun (WGS) entry which is preliminary data.</text>
</comment>
<dbReference type="InterPro" id="IPR016155">
    <property type="entry name" value="Mopterin_synth/thiamin_S_b"/>
</dbReference>
<dbReference type="SUPFAM" id="SSF54285">
    <property type="entry name" value="MoaD/ThiS"/>
    <property type="match status" value="1"/>
</dbReference>
<dbReference type="Pfam" id="PF02597">
    <property type="entry name" value="ThiS"/>
    <property type="match status" value="1"/>
</dbReference>
<protein>
    <submittedName>
        <fullName evidence="1">Molybdopterin synthase sulfur carrier subunit</fullName>
    </submittedName>
</protein>
<evidence type="ECO:0000313" key="1">
    <source>
        <dbReference type="EMBL" id="PZR16644.1"/>
    </source>
</evidence>
<dbReference type="EMBL" id="QFQP01000003">
    <property type="protein sequence ID" value="PZR16644.1"/>
    <property type="molecule type" value="Genomic_DNA"/>
</dbReference>